<feature type="non-terminal residue" evidence="1">
    <location>
        <position position="1"/>
    </location>
</feature>
<protein>
    <submittedName>
        <fullName evidence="1">Uncharacterized protein</fullName>
    </submittedName>
</protein>
<sequence>STIGVVQKWISPVLASKRNSYRLSYLKVISRKLLIAFSSSCKREALALDSQSPYEKQNRLQIIERKYLGLKSEYILFLSRNRRHRT</sequence>
<name>A0A0K2V6Q4_LEPSM</name>
<dbReference type="AlphaFoldDB" id="A0A0K2V6Q4"/>
<proteinExistence type="predicted"/>
<organism evidence="1">
    <name type="scientific">Lepeophtheirus salmonis</name>
    <name type="common">Salmon louse</name>
    <name type="synonym">Caligus salmonis</name>
    <dbReference type="NCBI Taxonomy" id="72036"/>
    <lineage>
        <taxon>Eukaryota</taxon>
        <taxon>Metazoa</taxon>
        <taxon>Ecdysozoa</taxon>
        <taxon>Arthropoda</taxon>
        <taxon>Crustacea</taxon>
        <taxon>Multicrustacea</taxon>
        <taxon>Hexanauplia</taxon>
        <taxon>Copepoda</taxon>
        <taxon>Siphonostomatoida</taxon>
        <taxon>Caligidae</taxon>
        <taxon>Lepeophtheirus</taxon>
    </lineage>
</organism>
<reference evidence="1" key="1">
    <citation type="submission" date="2014-05" db="EMBL/GenBank/DDBJ databases">
        <authorList>
            <person name="Chronopoulou M."/>
        </authorList>
    </citation>
    <scope>NUCLEOTIDE SEQUENCE</scope>
    <source>
        <tissue evidence="1">Whole organism</tissue>
    </source>
</reference>
<evidence type="ECO:0000313" key="1">
    <source>
        <dbReference type="EMBL" id="CDW45832.1"/>
    </source>
</evidence>
<dbReference type="EMBL" id="HACA01028471">
    <property type="protein sequence ID" value="CDW45832.1"/>
    <property type="molecule type" value="Transcribed_RNA"/>
</dbReference>
<accession>A0A0K2V6Q4</accession>